<feature type="region of interest" description="Disordered" evidence="1">
    <location>
        <begin position="178"/>
        <end position="225"/>
    </location>
</feature>
<dbReference type="AlphaFoldDB" id="A0A9W6TTM3"/>
<organism evidence="2 3">
    <name type="scientific">Phytophthora fragariaefolia</name>
    <dbReference type="NCBI Taxonomy" id="1490495"/>
    <lineage>
        <taxon>Eukaryota</taxon>
        <taxon>Sar</taxon>
        <taxon>Stramenopiles</taxon>
        <taxon>Oomycota</taxon>
        <taxon>Peronosporomycetes</taxon>
        <taxon>Peronosporales</taxon>
        <taxon>Peronosporaceae</taxon>
        <taxon>Phytophthora</taxon>
    </lineage>
</organism>
<protein>
    <submittedName>
        <fullName evidence="2">Unnamed protein product</fullName>
    </submittedName>
</protein>
<dbReference type="EMBL" id="BSXT01000171">
    <property type="protein sequence ID" value="GMF19708.1"/>
    <property type="molecule type" value="Genomic_DNA"/>
</dbReference>
<feature type="compositionally biased region" description="Polar residues" evidence="1">
    <location>
        <begin position="35"/>
        <end position="55"/>
    </location>
</feature>
<dbReference type="OrthoDB" id="117270at2759"/>
<sequence>MRMKSLLPWYCNATSRHQSELTRPSLKLSAREQHGASTACSRVSTSAENANSQSPTDFAANEKMLADRSSNRSRHIVRTILSGQDLVPIPSSSTDTPDSSFKPTLENFDDAFDRERDMETMNLNIGKSIAFDAKRYFQHYGSPTSTSAANLFQLQERLTRTAPNWSDVREAYNRRRCNDEGTAKRKSGCSNPKLLRPASSRQARLSVHNSYNGSPTPSPVSSPSNASRAISTFLLAGTIALKPTTNT</sequence>
<reference evidence="2" key="1">
    <citation type="submission" date="2023-04" db="EMBL/GenBank/DDBJ databases">
        <title>Phytophthora fragariaefolia NBRC 109709.</title>
        <authorList>
            <person name="Ichikawa N."/>
            <person name="Sato H."/>
            <person name="Tonouchi N."/>
        </authorList>
    </citation>
    <scope>NUCLEOTIDE SEQUENCE</scope>
    <source>
        <strain evidence="2">NBRC 109709</strain>
    </source>
</reference>
<name>A0A9W6TTM3_9STRA</name>
<comment type="caution">
    <text evidence="2">The sequence shown here is derived from an EMBL/GenBank/DDBJ whole genome shotgun (WGS) entry which is preliminary data.</text>
</comment>
<evidence type="ECO:0000256" key="1">
    <source>
        <dbReference type="SAM" id="MobiDB-lite"/>
    </source>
</evidence>
<feature type="compositionally biased region" description="Polar residues" evidence="1">
    <location>
        <begin position="199"/>
        <end position="213"/>
    </location>
</feature>
<feature type="region of interest" description="Disordered" evidence="1">
    <location>
        <begin position="20"/>
        <end position="55"/>
    </location>
</feature>
<keyword evidence="3" id="KW-1185">Reference proteome</keyword>
<accession>A0A9W6TTM3</accession>
<dbReference type="Proteomes" id="UP001165121">
    <property type="component" value="Unassembled WGS sequence"/>
</dbReference>
<evidence type="ECO:0000313" key="3">
    <source>
        <dbReference type="Proteomes" id="UP001165121"/>
    </source>
</evidence>
<evidence type="ECO:0000313" key="2">
    <source>
        <dbReference type="EMBL" id="GMF19708.1"/>
    </source>
</evidence>
<proteinExistence type="predicted"/>
<gene>
    <name evidence="2" type="ORF">Pfra01_000213800</name>
</gene>